<dbReference type="EC" id="3.1.3.-" evidence="7"/>
<evidence type="ECO:0000256" key="3">
    <source>
        <dbReference type="ARBA" id="ARBA00022723"/>
    </source>
</evidence>
<evidence type="ECO:0000256" key="10">
    <source>
        <dbReference type="PIRSR" id="PIRSR004682-4"/>
    </source>
</evidence>
<evidence type="ECO:0000256" key="4">
    <source>
        <dbReference type="ARBA" id="ARBA00022801"/>
    </source>
</evidence>
<evidence type="ECO:0000313" key="12">
    <source>
        <dbReference type="Proteomes" id="UP000190837"/>
    </source>
</evidence>
<comment type="subcellular location">
    <subcellularLocation>
        <location evidence="1 7">Cytoplasm</location>
    </subcellularLocation>
</comment>
<dbReference type="SUPFAM" id="SSF56784">
    <property type="entry name" value="HAD-like"/>
    <property type="match status" value="1"/>
</dbReference>
<dbReference type="InterPro" id="IPR036412">
    <property type="entry name" value="HAD-like_sf"/>
</dbReference>
<keyword evidence="5 7" id="KW-0119">Carbohydrate metabolism</keyword>
<feature type="site" description="Contributes to substrate recognition" evidence="9">
    <location>
        <position position="102"/>
    </location>
</feature>
<dbReference type="InterPro" id="IPR006549">
    <property type="entry name" value="HAD-SF_hydro_IIIA"/>
</dbReference>
<dbReference type="RefSeq" id="WP_079542278.1">
    <property type="nucleotide sequence ID" value="NZ_FKLO01000083.1"/>
</dbReference>
<gene>
    <name evidence="11" type="ORF">CHUV0807_2468</name>
</gene>
<dbReference type="GO" id="GO:0005975">
    <property type="term" value="P:carbohydrate metabolic process"/>
    <property type="evidence" value="ECO:0007669"/>
    <property type="project" value="InterPro"/>
</dbReference>
<dbReference type="PIRSF" id="PIRSF004682">
    <property type="entry name" value="GmhB"/>
    <property type="match status" value="1"/>
</dbReference>
<sequence>MFDFSKKLVLFDRDGVLNENALVRRPEELRLLSNALRGIARLTRAGFRVGVCTNQGAIARGALDEAMLAQVHARLLLVVREFGGDIARIVFCASADAAHPWRKPNPGMLLDQAAHFGVALAGVPFVGDSLADIEAARAAGAVPVLVKTGNGRAVAHKWRGKLDDVAVYANVESAVDCWLKEAA</sequence>
<dbReference type="NCBIfam" id="TIGR01662">
    <property type="entry name" value="HAD-SF-IIIA"/>
    <property type="match status" value="1"/>
</dbReference>
<dbReference type="Pfam" id="PF13242">
    <property type="entry name" value="Hydrolase_like"/>
    <property type="match status" value="1"/>
</dbReference>
<evidence type="ECO:0000256" key="6">
    <source>
        <dbReference type="ARBA" id="ARBA00031828"/>
    </source>
</evidence>
<dbReference type="InterPro" id="IPR006543">
    <property type="entry name" value="Histidinol-phos"/>
</dbReference>
<accession>A0A1C3H789</accession>
<dbReference type="GO" id="GO:0016791">
    <property type="term" value="F:phosphatase activity"/>
    <property type="evidence" value="ECO:0007669"/>
    <property type="project" value="InterPro"/>
</dbReference>
<keyword evidence="3 10" id="KW-0479">Metal-binding</keyword>
<feature type="binding site" evidence="10">
    <location>
        <position position="12"/>
    </location>
    <ligand>
        <name>Mg(2+)</name>
        <dbReference type="ChEBI" id="CHEBI:18420"/>
    </ligand>
</feature>
<dbReference type="PANTHER" id="PTHR42891:SF1">
    <property type="entry name" value="D-GLYCERO-BETA-D-MANNO-HEPTOSE-1,7-BISPHOSPHATE 7-PHOSPHATASE"/>
    <property type="match status" value="1"/>
</dbReference>
<evidence type="ECO:0000313" key="11">
    <source>
        <dbReference type="EMBL" id="SAM72467.1"/>
    </source>
</evidence>
<feature type="binding site" evidence="10">
    <location>
        <position position="92"/>
    </location>
    <ligand>
        <name>Zn(2+)</name>
        <dbReference type="ChEBI" id="CHEBI:29105"/>
    </ligand>
</feature>
<dbReference type="Gene3D" id="3.40.50.1000">
    <property type="entry name" value="HAD superfamily/HAD-like"/>
    <property type="match status" value="1"/>
</dbReference>
<feature type="binding site" evidence="10">
    <location>
        <position position="14"/>
    </location>
    <ligand>
        <name>Mg(2+)</name>
        <dbReference type="ChEBI" id="CHEBI:18420"/>
    </ligand>
</feature>
<evidence type="ECO:0000256" key="2">
    <source>
        <dbReference type="ARBA" id="ARBA00022490"/>
    </source>
</evidence>
<feature type="active site" description="Nucleophile" evidence="8">
    <location>
        <position position="12"/>
    </location>
</feature>
<keyword evidence="4 7" id="KW-0378">Hydrolase</keyword>
<comment type="cofactor">
    <cofactor evidence="10">
        <name>Zn(2+)</name>
        <dbReference type="ChEBI" id="CHEBI:29105"/>
    </cofactor>
</comment>
<dbReference type="EMBL" id="FKLO01000083">
    <property type="protein sequence ID" value="SAM72467.1"/>
    <property type="molecule type" value="Genomic_DNA"/>
</dbReference>
<evidence type="ECO:0000256" key="1">
    <source>
        <dbReference type="ARBA" id="ARBA00004496"/>
    </source>
</evidence>
<dbReference type="PANTHER" id="PTHR42891">
    <property type="entry name" value="D-GLYCERO-BETA-D-MANNO-HEPTOSE-1,7-BISPHOSPHATE 7-PHOSPHATASE"/>
    <property type="match status" value="1"/>
</dbReference>
<dbReference type="NCBIfam" id="TIGR01656">
    <property type="entry name" value="Histidinol-ppas"/>
    <property type="match status" value="1"/>
</dbReference>
<reference evidence="12" key="1">
    <citation type="submission" date="2016-04" db="EMBL/GenBank/DDBJ databases">
        <authorList>
            <person name="Tagini F."/>
        </authorList>
    </citation>
    <scope>NUCLEOTIDE SEQUENCE [LARGE SCALE GENOMIC DNA]</scope>
    <source>
        <strain evidence="12">CHUV0807</strain>
    </source>
</reference>
<keyword evidence="10" id="KW-0862">Zinc</keyword>
<name>A0A1C3H789_9GAMM</name>
<dbReference type="InterPro" id="IPR023214">
    <property type="entry name" value="HAD_sf"/>
</dbReference>
<keyword evidence="2 7" id="KW-0963">Cytoplasm</keyword>
<evidence type="ECO:0000256" key="7">
    <source>
        <dbReference type="PIRNR" id="PIRNR004682"/>
    </source>
</evidence>
<comment type="cofactor">
    <cofactor evidence="10">
        <name>Mg(2+)</name>
        <dbReference type="ChEBI" id="CHEBI:18420"/>
    </cofactor>
</comment>
<feature type="site" description="Stabilizes the phosphoryl group" evidence="9">
    <location>
        <position position="103"/>
    </location>
</feature>
<protein>
    <recommendedName>
        <fullName evidence="6 7">D,D-heptose 1,7-bisphosphate phosphatase</fullName>
        <ecNumber evidence="7">3.1.3.-</ecNumber>
    </recommendedName>
</protein>
<dbReference type="InterPro" id="IPR004446">
    <property type="entry name" value="Heptose_bisP_phosphatase"/>
</dbReference>
<evidence type="ECO:0000256" key="8">
    <source>
        <dbReference type="PIRSR" id="PIRSR004682-1"/>
    </source>
</evidence>
<feature type="site" description="Stabilizes the phosphoryl group" evidence="9">
    <location>
        <position position="53"/>
    </location>
</feature>
<dbReference type="GO" id="GO:0005737">
    <property type="term" value="C:cytoplasm"/>
    <property type="evidence" value="ECO:0007669"/>
    <property type="project" value="UniProtKB-SubCell"/>
</dbReference>
<dbReference type="AlphaFoldDB" id="A0A1C3H789"/>
<feature type="binding site" evidence="10">
    <location>
        <position position="128"/>
    </location>
    <ligand>
        <name>Mg(2+)</name>
        <dbReference type="ChEBI" id="CHEBI:18420"/>
    </ligand>
</feature>
<proteinExistence type="inferred from homology"/>
<dbReference type="Proteomes" id="UP000190837">
    <property type="component" value="Unassembled WGS sequence"/>
</dbReference>
<organism evidence="11 12">
    <name type="scientific">Cardiobacterium hominis</name>
    <dbReference type="NCBI Taxonomy" id="2718"/>
    <lineage>
        <taxon>Bacteria</taxon>
        <taxon>Pseudomonadati</taxon>
        <taxon>Pseudomonadota</taxon>
        <taxon>Gammaproteobacteria</taxon>
        <taxon>Cardiobacteriales</taxon>
        <taxon>Cardiobacteriaceae</taxon>
        <taxon>Cardiobacterium</taxon>
    </lineage>
</organism>
<feature type="active site" description="Proton donor" evidence="8">
    <location>
        <position position="14"/>
    </location>
</feature>
<evidence type="ECO:0000256" key="9">
    <source>
        <dbReference type="PIRSR" id="PIRSR004682-3"/>
    </source>
</evidence>
<dbReference type="GO" id="GO:0046872">
    <property type="term" value="F:metal ion binding"/>
    <property type="evidence" value="ECO:0007669"/>
    <property type="project" value="UniProtKB-KW"/>
</dbReference>
<evidence type="ECO:0000256" key="5">
    <source>
        <dbReference type="ARBA" id="ARBA00023277"/>
    </source>
</evidence>
<comment type="similarity">
    <text evidence="7">Belongs to the gmhB family.</text>
</comment>
<keyword evidence="10" id="KW-0460">Magnesium</keyword>